<accession>A0A3R9YD66</accession>
<keyword evidence="6" id="KW-0347">Helicase</keyword>
<sequence>MSPLVVKVKAMSQKKHQVRCNRCYTWHDKKKVLIKNPYRQFYYCPSCIQLGRIESDQFLYHLPEKHQTARLVPFNWQGQLSKGQKKISNQLTDFLTNNQSCHLVHAVTGAGKTEMLFKSIQLALSKGFRVGIASPRVDVCLELYPRVQQVFPKEQIALLYGDKTAVYQYTSLVICTTHQLLRFYQAFDYLIIDEVDAYPFSGNPLLEGAVTRSLKKSSKLVYLTATPSKKLLTQVIKGEMGYSHLPARYHRKILPVPQFLWLWNWRKKLLKHTWPKSIESLFNHQFRHKRSMLIFCPNIQWMEQFLQVLRFRWPNKCLLSVHAKDEHRQEKITQMREGKVDVLLTTTILERGVTFKDIDVLVIGSNHLVYQTATLVQIAGRVGRHPVFSTGCVYFIHDGVSIHMWQALQEIKKNNQLAIKKGMIDR</sequence>
<proteinExistence type="predicted"/>
<gene>
    <name evidence="6" type="ORF">C7P63_00775</name>
</gene>
<dbReference type="OrthoDB" id="2077914at2"/>
<evidence type="ECO:0000256" key="2">
    <source>
        <dbReference type="ARBA" id="ARBA00022840"/>
    </source>
</evidence>
<dbReference type="GO" id="GO:0006302">
    <property type="term" value="P:double-strand break repair"/>
    <property type="evidence" value="ECO:0007669"/>
    <property type="project" value="TreeGrafter"/>
</dbReference>
<keyword evidence="2" id="KW-0067">ATP-binding</keyword>
<name>A0A3R9YD66_9ENTE</name>
<feature type="domain" description="Helicase ATP-binding" evidence="4">
    <location>
        <begin position="93"/>
        <end position="245"/>
    </location>
</feature>
<dbReference type="PROSITE" id="PS51194">
    <property type="entry name" value="HELICASE_CTER"/>
    <property type="match status" value="1"/>
</dbReference>
<comment type="caution">
    <text evidence="6">The sequence shown here is derived from an EMBL/GenBank/DDBJ whole genome shotgun (WGS) entry which is preliminary data.</text>
</comment>
<dbReference type="GO" id="GO:0006270">
    <property type="term" value="P:DNA replication initiation"/>
    <property type="evidence" value="ECO:0007669"/>
    <property type="project" value="TreeGrafter"/>
</dbReference>
<dbReference type="Pfam" id="PF04851">
    <property type="entry name" value="ResIII"/>
    <property type="match status" value="1"/>
</dbReference>
<keyword evidence="6" id="KW-0378">Hydrolase</keyword>
<dbReference type="InterPro" id="IPR014001">
    <property type="entry name" value="Helicase_ATP-bd"/>
</dbReference>
<keyword evidence="7" id="KW-1185">Reference proteome</keyword>
<evidence type="ECO:0000259" key="5">
    <source>
        <dbReference type="PROSITE" id="PS51194"/>
    </source>
</evidence>
<dbReference type="EMBL" id="PXZH01000001">
    <property type="protein sequence ID" value="RST89643.1"/>
    <property type="molecule type" value="Genomic_DNA"/>
</dbReference>
<dbReference type="InterPro" id="IPR006935">
    <property type="entry name" value="Helicase/UvrB_N"/>
</dbReference>
<evidence type="ECO:0000313" key="7">
    <source>
        <dbReference type="Proteomes" id="UP000277864"/>
    </source>
</evidence>
<evidence type="ECO:0000256" key="1">
    <source>
        <dbReference type="ARBA" id="ARBA00022741"/>
    </source>
</evidence>
<dbReference type="GO" id="GO:0043138">
    <property type="term" value="F:3'-5' DNA helicase activity"/>
    <property type="evidence" value="ECO:0007669"/>
    <property type="project" value="TreeGrafter"/>
</dbReference>
<dbReference type="GO" id="GO:0003677">
    <property type="term" value="F:DNA binding"/>
    <property type="evidence" value="ECO:0007669"/>
    <property type="project" value="UniProtKB-KW"/>
</dbReference>
<feature type="domain" description="Helicase C-terminal" evidence="5">
    <location>
        <begin position="277"/>
        <end position="426"/>
    </location>
</feature>
<reference evidence="6 7" key="1">
    <citation type="submission" date="2018-03" db="EMBL/GenBank/DDBJ databases">
        <authorList>
            <person name="Gulvik C.A."/>
        </authorList>
    </citation>
    <scope>NUCLEOTIDE SEQUENCE [LARGE SCALE GENOMIC DNA]</scope>
    <source>
        <strain evidence="6 7">JCM 31581</strain>
    </source>
</reference>
<keyword evidence="3" id="KW-0238">DNA-binding</keyword>
<dbReference type="SMART" id="SM00490">
    <property type="entry name" value="HELICc"/>
    <property type="match status" value="1"/>
</dbReference>
<dbReference type="SMART" id="SM00487">
    <property type="entry name" value="DEXDc"/>
    <property type="match status" value="1"/>
</dbReference>
<dbReference type="InterPro" id="IPR027417">
    <property type="entry name" value="P-loop_NTPase"/>
</dbReference>
<evidence type="ECO:0000259" key="4">
    <source>
        <dbReference type="PROSITE" id="PS51192"/>
    </source>
</evidence>
<organism evidence="6 7">
    <name type="scientific">Vagococcus humatus</name>
    <dbReference type="NCBI Taxonomy" id="1889241"/>
    <lineage>
        <taxon>Bacteria</taxon>
        <taxon>Bacillati</taxon>
        <taxon>Bacillota</taxon>
        <taxon>Bacilli</taxon>
        <taxon>Lactobacillales</taxon>
        <taxon>Enterococcaceae</taxon>
        <taxon>Vagococcus</taxon>
    </lineage>
</organism>
<dbReference type="PANTHER" id="PTHR30580">
    <property type="entry name" value="PRIMOSOMAL PROTEIN N"/>
    <property type="match status" value="1"/>
</dbReference>
<dbReference type="RefSeq" id="WP_125942254.1">
    <property type="nucleotide sequence ID" value="NZ_PXZH01000001.1"/>
</dbReference>
<dbReference type="Gene3D" id="3.40.50.300">
    <property type="entry name" value="P-loop containing nucleotide triphosphate hydrolases"/>
    <property type="match status" value="2"/>
</dbReference>
<dbReference type="SUPFAM" id="SSF52540">
    <property type="entry name" value="P-loop containing nucleoside triphosphate hydrolases"/>
    <property type="match status" value="1"/>
</dbReference>
<evidence type="ECO:0000313" key="6">
    <source>
        <dbReference type="EMBL" id="RST89643.1"/>
    </source>
</evidence>
<dbReference type="Pfam" id="PF00271">
    <property type="entry name" value="Helicase_C"/>
    <property type="match status" value="1"/>
</dbReference>
<dbReference type="GO" id="GO:0005524">
    <property type="term" value="F:ATP binding"/>
    <property type="evidence" value="ECO:0007669"/>
    <property type="project" value="UniProtKB-KW"/>
</dbReference>
<keyword evidence="1" id="KW-0547">Nucleotide-binding</keyword>
<dbReference type="InterPro" id="IPR001650">
    <property type="entry name" value="Helicase_C-like"/>
</dbReference>
<dbReference type="PROSITE" id="PS51192">
    <property type="entry name" value="HELICASE_ATP_BIND_1"/>
    <property type="match status" value="1"/>
</dbReference>
<evidence type="ECO:0000256" key="3">
    <source>
        <dbReference type="ARBA" id="ARBA00023125"/>
    </source>
</evidence>
<dbReference type="PANTHER" id="PTHR30580:SF1">
    <property type="entry name" value="COMF OPERON PROTEIN 1"/>
    <property type="match status" value="1"/>
</dbReference>
<protein>
    <submittedName>
        <fullName evidence="6">DNA/RNA helicase</fullName>
    </submittedName>
</protein>
<dbReference type="AlphaFoldDB" id="A0A3R9YD66"/>
<dbReference type="GO" id="GO:0006310">
    <property type="term" value="P:DNA recombination"/>
    <property type="evidence" value="ECO:0007669"/>
    <property type="project" value="TreeGrafter"/>
</dbReference>
<dbReference type="GO" id="GO:0016787">
    <property type="term" value="F:hydrolase activity"/>
    <property type="evidence" value="ECO:0007669"/>
    <property type="project" value="InterPro"/>
</dbReference>
<dbReference type="Proteomes" id="UP000277864">
    <property type="component" value="Unassembled WGS sequence"/>
</dbReference>